<evidence type="ECO:0000256" key="7">
    <source>
        <dbReference type="ARBA" id="ARBA00023136"/>
    </source>
</evidence>
<dbReference type="PANTHER" id="PTHR21716">
    <property type="entry name" value="TRANSMEMBRANE PROTEIN"/>
    <property type="match status" value="1"/>
</dbReference>
<reference evidence="11" key="1">
    <citation type="journal article" date="2019" name="Int. J. Syst. Evol. Microbiol.">
        <title>The Global Catalogue of Microorganisms (GCM) 10K type strain sequencing project: providing services to taxonomists for standard genome sequencing and annotation.</title>
        <authorList>
            <consortium name="The Broad Institute Genomics Platform"/>
            <consortium name="The Broad Institute Genome Sequencing Center for Infectious Disease"/>
            <person name="Wu L."/>
            <person name="Ma J."/>
        </authorList>
    </citation>
    <scope>NUCLEOTIDE SEQUENCE [LARGE SCALE GENOMIC DNA]</scope>
    <source>
        <strain evidence="11">NBRC 112299</strain>
    </source>
</reference>
<feature type="transmembrane region" description="Helical" evidence="9">
    <location>
        <begin position="147"/>
        <end position="171"/>
    </location>
</feature>
<evidence type="ECO:0000313" key="11">
    <source>
        <dbReference type="Proteomes" id="UP001157125"/>
    </source>
</evidence>
<dbReference type="InterPro" id="IPR002549">
    <property type="entry name" value="AI-2E-like"/>
</dbReference>
<evidence type="ECO:0000256" key="5">
    <source>
        <dbReference type="ARBA" id="ARBA00022692"/>
    </source>
</evidence>
<feature type="transmembrane region" description="Helical" evidence="9">
    <location>
        <begin position="29"/>
        <end position="55"/>
    </location>
</feature>
<keyword evidence="7 9" id="KW-0472">Membrane</keyword>
<gene>
    <name evidence="10" type="ORF">GCM10025876_12610</name>
</gene>
<evidence type="ECO:0000256" key="4">
    <source>
        <dbReference type="ARBA" id="ARBA00022475"/>
    </source>
</evidence>
<feature type="transmembrane region" description="Helical" evidence="9">
    <location>
        <begin position="118"/>
        <end position="140"/>
    </location>
</feature>
<sequence length="255" mass="27293">MGGEVVDTTTAEEVTAPMLHAVQAWGDNVLGVLSSGLGLVFDVFTVLTFTFYFAADFPRLLRAIMRRMPPERQQVVGWVARTSIEQTGGYFYSRLLLMIVCGTGAFFVMLLVGLPLVYALPMALFMGFVSEFIPFIGTYLGAIVPSLVVLAVEGFVPTLILVAYVLVYQQIENYVLNPRLSSKTMELNGAVAFGGAMAGGAIAGPMGAFMALPVAALITSIAKNTGRTYEVVAQIEAAEPQPEDQSPSDEATSQT</sequence>
<keyword evidence="11" id="KW-1185">Reference proteome</keyword>
<name>A0ABQ6ICZ4_9MICO</name>
<feature type="region of interest" description="Disordered" evidence="8">
    <location>
        <begin position="236"/>
        <end position="255"/>
    </location>
</feature>
<comment type="subcellular location">
    <subcellularLocation>
        <location evidence="1">Cell membrane</location>
        <topology evidence="1">Multi-pass membrane protein</topology>
    </subcellularLocation>
</comment>
<keyword evidence="6 9" id="KW-1133">Transmembrane helix</keyword>
<feature type="transmembrane region" description="Helical" evidence="9">
    <location>
        <begin position="91"/>
        <end position="112"/>
    </location>
</feature>
<keyword evidence="4" id="KW-1003">Cell membrane</keyword>
<evidence type="ECO:0000256" key="9">
    <source>
        <dbReference type="SAM" id="Phobius"/>
    </source>
</evidence>
<feature type="compositionally biased region" description="Polar residues" evidence="8">
    <location>
        <begin position="243"/>
        <end position="255"/>
    </location>
</feature>
<evidence type="ECO:0000256" key="3">
    <source>
        <dbReference type="ARBA" id="ARBA00022448"/>
    </source>
</evidence>
<proteinExistence type="inferred from homology"/>
<evidence type="ECO:0000256" key="2">
    <source>
        <dbReference type="ARBA" id="ARBA00009773"/>
    </source>
</evidence>
<keyword evidence="3" id="KW-0813">Transport</keyword>
<evidence type="ECO:0000313" key="10">
    <source>
        <dbReference type="EMBL" id="GMA35057.1"/>
    </source>
</evidence>
<organism evidence="10 11">
    <name type="scientific">Demequina litorisediminis</name>
    <dbReference type="NCBI Taxonomy" id="1849022"/>
    <lineage>
        <taxon>Bacteria</taxon>
        <taxon>Bacillati</taxon>
        <taxon>Actinomycetota</taxon>
        <taxon>Actinomycetes</taxon>
        <taxon>Micrococcales</taxon>
        <taxon>Demequinaceae</taxon>
        <taxon>Demequina</taxon>
    </lineage>
</organism>
<dbReference type="Pfam" id="PF01594">
    <property type="entry name" value="AI-2E_transport"/>
    <property type="match status" value="1"/>
</dbReference>
<dbReference type="EMBL" id="BSUN01000001">
    <property type="protein sequence ID" value="GMA35057.1"/>
    <property type="molecule type" value="Genomic_DNA"/>
</dbReference>
<evidence type="ECO:0000256" key="1">
    <source>
        <dbReference type="ARBA" id="ARBA00004651"/>
    </source>
</evidence>
<dbReference type="Proteomes" id="UP001157125">
    <property type="component" value="Unassembled WGS sequence"/>
</dbReference>
<dbReference type="PANTHER" id="PTHR21716:SF53">
    <property type="entry name" value="PERMEASE PERM-RELATED"/>
    <property type="match status" value="1"/>
</dbReference>
<accession>A0ABQ6ICZ4</accession>
<evidence type="ECO:0008006" key="12">
    <source>
        <dbReference type="Google" id="ProtNLM"/>
    </source>
</evidence>
<comment type="caution">
    <text evidence="10">The sequence shown here is derived from an EMBL/GenBank/DDBJ whole genome shotgun (WGS) entry which is preliminary data.</text>
</comment>
<feature type="transmembrane region" description="Helical" evidence="9">
    <location>
        <begin position="191"/>
        <end position="218"/>
    </location>
</feature>
<comment type="similarity">
    <text evidence="2">Belongs to the autoinducer-2 exporter (AI-2E) (TC 2.A.86) family.</text>
</comment>
<keyword evidence="5 9" id="KW-0812">Transmembrane</keyword>
<protein>
    <recommendedName>
        <fullName evidence="12">AI-2E family transporter</fullName>
    </recommendedName>
</protein>
<evidence type="ECO:0000256" key="8">
    <source>
        <dbReference type="SAM" id="MobiDB-lite"/>
    </source>
</evidence>
<evidence type="ECO:0000256" key="6">
    <source>
        <dbReference type="ARBA" id="ARBA00022989"/>
    </source>
</evidence>